<sequence length="442" mass="50373">MSYAGSDRLSRSSTFKVLLYFISCVAIIFILFINQVFVNSEMFYHKQLAQELSNEMALFERMVQKGHINEIPDLVKEHQQIQNVFEYRITKRPEANTTLTYPAALSDTELRVNRFQRTLNLPNNNMLIIGINPELMRSYRDNMIPMLVSGIVVPVILMLAGALLFAISILKKLERVNHGMNRVSLGEKGVKLPVSKNDDEFDVLTIHLNFLIEQVEKKEESLKELSVGMAHDLRTPIARMKLRLESLLTKDTAPFTKDLEACHDDLEVLLSMFNGMLEISHINTGKHKIDKQWVNLSQVCQDVVDFLLPISDEKKQVLSFREDEPYQIKGEPSLLFRAIYNVVENAIKYTPDEGTIDVVVDHFGVVVIDNGLGVSDEDKGRIKEPMYRADKSRTHQGFGLGLSLVEAVMKSHGGDLAFSDNNPGLRARLYFPLKHDHRMNEI</sequence>
<evidence type="ECO:0000313" key="14">
    <source>
        <dbReference type="EMBL" id="PQJ66972.1"/>
    </source>
</evidence>
<keyword evidence="4" id="KW-0597">Phosphoprotein</keyword>
<dbReference type="Pfam" id="PF02518">
    <property type="entry name" value="HATPase_c"/>
    <property type="match status" value="1"/>
</dbReference>
<evidence type="ECO:0000259" key="13">
    <source>
        <dbReference type="PROSITE" id="PS50885"/>
    </source>
</evidence>
<evidence type="ECO:0000256" key="4">
    <source>
        <dbReference type="ARBA" id="ARBA00022553"/>
    </source>
</evidence>
<gene>
    <name evidence="14" type="ORF">BTO08_05785</name>
</gene>
<dbReference type="PROSITE" id="PS50885">
    <property type="entry name" value="HAMP"/>
    <property type="match status" value="1"/>
</dbReference>
<protein>
    <recommendedName>
        <fullName evidence="3">histidine kinase</fullName>
        <ecNumber evidence="3">2.7.13.3</ecNumber>
    </recommendedName>
</protein>
<dbReference type="Gene3D" id="6.10.340.10">
    <property type="match status" value="1"/>
</dbReference>
<evidence type="ECO:0000256" key="3">
    <source>
        <dbReference type="ARBA" id="ARBA00012438"/>
    </source>
</evidence>
<evidence type="ECO:0000256" key="6">
    <source>
        <dbReference type="ARBA" id="ARBA00022692"/>
    </source>
</evidence>
<feature type="transmembrane region" description="Helical" evidence="11">
    <location>
        <begin position="143"/>
        <end position="170"/>
    </location>
</feature>
<keyword evidence="5" id="KW-0808">Transferase</keyword>
<keyword evidence="8 11" id="KW-1133">Transmembrane helix</keyword>
<dbReference type="SMART" id="SM00387">
    <property type="entry name" value="HATPase_c"/>
    <property type="match status" value="1"/>
</dbReference>
<feature type="domain" description="HAMP" evidence="13">
    <location>
        <begin position="167"/>
        <end position="220"/>
    </location>
</feature>
<dbReference type="Gene3D" id="1.10.287.130">
    <property type="match status" value="1"/>
</dbReference>
<keyword evidence="9" id="KW-0902">Two-component regulatory system</keyword>
<dbReference type="InterPro" id="IPR050428">
    <property type="entry name" value="TCS_sensor_his_kinase"/>
</dbReference>
<evidence type="ECO:0000259" key="12">
    <source>
        <dbReference type="PROSITE" id="PS50109"/>
    </source>
</evidence>
<dbReference type="InterPro" id="IPR036890">
    <property type="entry name" value="HATPase_C_sf"/>
</dbReference>
<dbReference type="SUPFAM" id="SSF55874">
    <property type="entry name" value="ATPase domain of HSP90 chaperone/DNA topoisomerase II/histidine kinase"/>
    <property type="match status" value="1"/>
</dbReference>
<dbReference type="GO" id="GO:0000155">
    <property type="term" value="F:phosphorelay sensor kinase activity"/>
    <property type="evidence" value="ECO:0007669"/>
    <property type="project" value="InterPro"/>
</dbReference>
<dbReference type="PANTHER" id="PTHR45436:SF8">
    <property type="entry name" value="HISTIDINE KINASE"/>
    <property type="match status" value="1"/>
</dbReference>
<dbReference type="InterPro" id="IPR004358">
    <property type="entry name" value="Sig_transdc_His_kin-like_C"/>
</dbReference>
<evidence type="ECO:0000256" key="7">
    <source>
        <dbReference type="ARBA" id="ARBA00022777"/>
    </source>
</evidence>
<keyword evidence="10 11" id="KW-0472">Membrane</keyword>
<reference evidence="14 15" key="1">
    <citation type="submission" date="2016-12" db="EMBL/GenBank/DDBJ databases">
        <title>Diversity of luminous bacteria.</title>
        <authorList>
            <person name="Yoshizawa S."/>
            <person name="Kogure K."/>
        </authorList>
    </citation>
    <scope>NUCLEOTIDE SEQUENCE [LARGE SCALE GENOMIC DNA]</scope>
    <source>
        <strain evidence="14 15">LC1-200</strain>
    </source>
</reference>
<feature type="domain" description="Histidine kinase" evidence="12">
    <location>
        <begin position="228"/>
        <end position="435"/>
    </location>
</feature>
<evidence type="ECO:0000256" key="10">
    <source>
        <dbReference type="ARBA" id="ARBA00023136"/>
    </source>
</evidence>
<dbReference type="RefSeq" id="WP_105060267.1">
    <property type="nucleotide sequence ID" value="NZ_MSCJ01000001.1"/>
</dbReference>
<dbReference type="AlphaFoldDB" id="A0A2S7VXY4"/>
<evidence type="ECO:0000256" key="8">
    <source>
        <dbReference type="ARBA" id="ARBA00022989"/>
    </source>
</evidence>
<evidence type="ECO:0000313" key="15">
    <source>
        <dbReference type="Proteomes" id="UP000238730"/>
    </source>
</evidence>
<dbReference type="InterPro" id="IPR003660">
    <property type="entry name" value="HAMP_dom"/>
</dbReference>
<dbReference type="InterPro" id="IPR003661">
    <property type="entry name" value="HisK_dim/P_dom"/>
</dbReference>
<dbReference type="Gene3D" id="3.30.565.10">
    <property type="entry name" value="Histidine kinase-like ATPase, C-terminal domain"/>
    <property type="match status" value="1"/>
</dbReference>
<comment type="subcellular location">
    <subcellularLocation>
        <location evidence="2">Membrane</location>
    </subcellularLocation>
</comment>
<dbReference type="GO" id="GO:0005886">
    <property type="term" value="C:plasma membrane"/>
    <property type="evidence" value="ECO:0007669"/>
    <property type="project" value="TreeGrafter"/>
</dbReference>
<feature type="transmembrane region" description="Helical" evidence="11">
    <location>
        <begin position="17"/>
        <end position="38"/>
    </location>
</feature>
<comment type="caution">
    <text evidence="14">The sequence shown here is derived from an EMBL/GenBank/DDBJ whole genome shotgun (WGS) entry which is preliminary data.</text>
</comment>
<dbReference type="SMART" id="SM00388">
    <property type="entry name" value="HisKA"/>
    <property type="match status" value="1"/>
</dbReference>
<name>A0A2S7VXY4_PHOAN</name>
<evidence type="ECO:0000256" key="11">
    <source>
        <dbReference type="SAM" id="Phobius"/>
    </source>
</evidence>
<dbReference type="CDD" id="cd00082">
    <property type="entry name" value="HisKA"/>
    <property type="match status" value="1"/>
</dbReference>
<dbReference type="InterPro" id="IPR005467">
    <property type="entry name" value="His_kinase_dom"/>
</dbReference>
<dbReference type="PRINTS" id="PR00344">
    <property type="entry name" value="BCTRLSENSOR"/>
</dbReference>
<proteinExistence type="predicted"/>
<evidence type="ECO:0000256" key="9">
    <source>
        <dbReference type="ARBA" id="ARBA00023012"/>
    </source>
</evidence>
<comment type="catalytic activity">
    <reaction evidence="1">
        <text>ATP + protein L-histidine = ADP + protein N-phospho-L-histidine.</text>
        <dbReference type="EC" id="2.7.13.3"/>
    </reaction>
</comment>
<accession>A0A2S7VXY4</accession>
<dbReference type="Pfam" id="PF00512">
    <property type="entry name" value="HisKA"/>
    <property type="match status" value="1"/>
</dbReference>
<evidence type="ECO:0000256" key="2">
    <source>
        <dbReference type="ARBA" id="ARBA00004370"/>
    </source>
</evidence>
<dbReference type="PROSITE" id="PS50109">
    <property type="entry name" value="HIS_KIN"/>
    <property type="match status" value="1"/>
</dbReference>
<keyword evidence="7 14" id="KW-0418">Kinase</keyword>
<evidence type="ECO:0000256" key="5">
    <source>
        <dbReference type="ARBA" id="ARBA00022679"/>
    </source>
</evidence>
<organism evidence="14 15">
    <name type="scientific">Photobacterium angustum</name>
    <dbReference type="NCBI Taxonomy" id="661"/>
    <lineage>
        <taxon>Bacteria</taxon>
        <taxon>Pseudomonadati</taxon>
        <taxon>Pseudomonadota</taxon>
        <taxon>Gammaproteobacteria</taxon>
        <taxon>Vibrionales</taxon>
        <taxon>Vibrionaceae</taxon>
        <taxon>Photobacterium</taxon>
    </lineage>
</organism>
<dbReference type="OrthoDB" id="9804645at2"/>
<evidence type="ECO:0000256" key="1">
    <source>
        <dbReference type="ARBA" id="ARBA00000085"/>
    </source>
</evidence>
<dbReference type="EMBL" id="MSCJ01000001">
    <property type="protein sequence ID" value="PQJ66972.1"/>
    <property type="molecule type" value="Genomic_DNA"/>
</dbReference>
<dbReference type="EC" id="2.7.13.3" evidence="3"/>
<keyword evidence="6 11" id="KW-0812">Transmembrane</keyword>
<dbReference type="InterPro" id="IPR036097">
    <property type="entry name" value="HisK_dim/P_sf"/>
</dbReference>
<dbReference type="Proteomes" id="UP000238730">
    <property type="component" value="Unassembled WGS sequence"/>
</dbReference>
<dbReference type="InterPro" id="IPR003594">
    <property type="entry name" value="HATPase_dom"/>
</dbReference>
<dbReference type="PANTHER" id="PTHR45436">
    <property type="entry name" value="SENSOR HISTIDINE KINASE YKOH"/>
    <property type="match status" value="1"/>
</dbReference>
<dbReference type="SUPFAM" id="SSF47384">
    <property type="entry name" value="Homodimeric domain of signal transducing histidine kinase"/>
    <property type="match status" value="1"/>
</dbReference>